<comment type="caution">
    <text evidence="1">The sequence shown here is derived from an EMBL/GenBank/DDBJ whole genome shotgun (WGS) entry which is preliminary data.</text>
</comment>
<dbReference type="AlphaFoldDB" id="A0A699ZPW7"/>
<dbReference type="Proteomes" id="UP000485058">
    <property type="component" value="Unassembled WGS sequence"/>
</dbReference>
<protein>
    <submittedName>
        <fullName evidence="1">Uncharacterized protein</fullName>
    </submittedName>
</protein>
<evidence type="ECO:0000313" key="2">
    <source>
        <dbReference type="Proteomes" id="UP000485058"/>
    </source>
</evidence>
<gene>
    <name evidence="1" type="ORF">HaLaN_17938</name>
</gene>
<accession>A0A699ZPW7</accession>
<organism evidence="1 2">
    <name type="scientific">Haematococcus lacustris</name>
    <name type="common">Green alga</name>
    <name type="synonym">Haematococcus pluvialis</name>
    <dbReference type="NCBI Taxonomy" id="44745"/>
    <lineage>
        <taxon>Eukaryota</taxon>
        <taxon>Viridiplantae</taxon>
        <taxon>Chlorophyta</taxon>
        <taxon>core chlorophytes</taxon>
        <taxon>Chlorophyceae</taxon>
        <taxon>CS clade</taxon>
        <taxon>Chlamydomonadales</taxon>
        <taxon>Haematococcaceae</taxon>
        <taxon>Haematococcus</taxon>
    </lineage>
</organism>
<reference evidence="1 2" key="1">
    <citation type="submission" date="2020-02" db="EMBL/GenBank/DDBJ databases">
        <title>Draft genome sequence of Haematococcus lacustris strain NIES-144.</title>
        <authorList>
            <person name="Morimoto D."/>
            <person name="Nakagawa S."/>
            <person name="Yoshida T."/>
            <person name="Sawayama S."/>
        </authorList>
    </citation>
    <scope>NUCLEOTIDE SEQUENCE [LARGE SCALE GENOMIC DNA]</scope>
    <source>
        <strain evidence="1 2">NIES-144</strain>
    </source>
</reference>
<name>A0A699ZPW7_HAELA</name>
<keyword evidence="2" id="KW-1185">Reference proteome</keyword>
<sequence>MEALVRDKGAEAGTRHLHRISQQMGTFKLKLARCSLSLRLPSAHSPGLALDYGSLGSLEKALRGWLEHGSLTQELGNIAATGGGGSSKDWGSSWVPIADLWPAA</sequence>
<evidence type="ECO:0000313" key="1">
    <source>
        <dbReference type="EMBL" id="GFH20764.1"/>
    </source>
</evidence>
<dbReference type="EMBL" id="BLLF01001693">
    <property type="protein sequence ID" value="GFH20764.1"/>
    <property type="molecule type" value="Genomic_DNA"/>
</dbReference>
<proteinExistence type="predicted"/>